<evidence type="ECO:0000256" key="7">
    <source>
        <dbReference type="ARBA" id="ARBA00022801"/>
    </source>
</evidence>
<dbReference type="NCBIfam" id="TIGR00338">
    <property type="entry name" value="serB"/>
    <property type="match status" value="1"/>
</dbReference>
<organism evidence="13 14">
    <name type="scientific">Verticillium dahliae</name>
    <name type="common">Verticillium wilt</name>
    <dbReference type="NCBI Taxonomy" id="27337"/>
    <lineage>
        <taxon>Eukaryota</taxon>
        <taxon>Fungi</taxon>
        <taxon>Dikarya</taxon>
        <taxon>Ascomycota</taxon>
        <taxon>Pezizomycotina</taxon>
        <taxon>Sordariomycetes</taxon>
        <taxon>Hypocreomycetidae</taxon>
        <taxon>Glomerellales</taxon>
        <taxon>Plectosphaerellaceae</taxon>
        <taxon>Verticillium</taxon>
    </lineage>
</organism>
<feature type="compositionally biased region" description="Polar residues" evidence="12">
    <location>
        <begin position="226"/>
        <end position="236"/>
    </location>
</feature>
<evidence type="ECO:0000256" key="2">
    <source>
        <dbReference type="ARBA" id="ARBA00005135"/>
    </source>
</evidence>
<evidence type="ECO:0000256" key="10">
    <source>
        <dbReference type="ARBA" id="ARBA00031693"/>
    </source>
</evidence>
<keyword evidence="9" id="KW-0718">Serine biosynthesis</keyword>
<keyword evidence="7" id="KW-0378">Hydrolase</keyword>
<evidence type="ECO:0000313" key="14">
    <source>
        <dbReference type="Proteomes" id="UP000288725"/>
    </source>
</evidence>
<evidence type="ECO:0000256" key="6">
    <source>
        <dbReference type="ARBA" id="ARBA00022723"/>
    </source>
</evidence>
<gene>
    <name evidence="13" type="ORF">VDGE_05002</name>
</gene>
<dbReference type="GO" id="GO:0006564">
    <property type="term" value="P:L-serine biosynthetic process"/>
    <property type="evidence" value="ECO:0007669"/>
    <property type="project" value="UniProtKB-KW"/>
</dbReference>
<dbReference type="SFLD" id="SFLDG01137">
    <property type="entry name" value="C1.6.1:_Phosphoserine_Phosphat"/>
    <property type="match status" value="1"/>
</dbReference>
<evidence type="ECO:0000256" key="11">
    <source>
        <dbReference type="PIRSR" id="PIRSR604469-1"/>
    </source>
</evidence>
<comment type="similarity">
    <text evidence="3">Belongs to the HAD-like hydrolase superfamily. SerB family.</text>
</comment>
<evidence type="ECO:0000256" key="8">
    <source>
        <dbReference type="ARBA" id="ARBA00022842"/>
    </source>
</evidence>
<dbReference type="InterPro" id="IPR023214">
    <property type="entry name" value="HAD_sf"/>
</dbReference>
<dbReference type="GO" id="GO:0005737">
    <property type="term" value="C:cytoplasm"/>
    <property type="evidence" value="ECO:0007669"/>
    <property type="project" value="TreeGrafter"/>
</dbReference>
<evidence type="ECO:0000256" key="3">
    <source>
        <dbReference type="ARBA" id="ARBA00009184"/>
    </source>
</evidence>
<dbReference type="Pfam" id="PF12710">
    <property type="entry name" value="HAD"/>
    <property type="match status" value="1"/>
</dbReference>
<dbReference type="SFLD" id="SFLDF00029">
    <property type="entry name" value="phosphoserine_phosphatase"/>
    <property type="match status" value="1"/>
</dbReference>
<feature type="active site" description="Nucleophile" evidence="11">
    <location>
        <position position="352"/>
    </location>
</feature>
<dbReference type="NCBIfam" id="TIGR01488">
    <property type="entry name" value="HAD-SF-IB"/>
    <property type="match status" value="1"/>
</dbReference>
<name>A0A444RT62_VERDA</name>
<dbReference type="InterPro" id="IPR004469">
    <property type="entry name" value="PSP"/>
</dbReference>
<comment type="caution">
    <text evidence="13">The sequence shown here is derived from an EMBL/GenBank/DDBJ whole genome shotgun (WGS) entry which is preliminary data.</text>
</comment>
<feature type="region of interest" description="Disordered" evidence="12">
    <location>
        <begin position="198"/>
        <end position="244"/>
    </location>
</feature>
<evidence type="ECO:0000256" key="5">
    <source>
        <dbReference type="ARBA" id="ARBA00022605"/>
    </source>
</evidence>
<dbReference type="InterPro" id="IPR050582">
    <property type="entry name" value="HAD-like_SerB"/>
</dbReference>
<dbReference type="UniPathway" id="UPA00135">
    <property type="reaction ID" value="UER00198"/>
</dbReference>
<dbReference type="EC" id="3.1.3.3" evidence="4"/>
<keyword evidence="6" id="KW-0479">Metal-binding</keyword>
<evidence type="ECO:0000256" key="12">
    <source>
        <dbReference type="SAM" id="MobiDB-lite"/>
    </source>
</evidence>
<evidence type="ECO:0000256" key="1">
    <source>
        <dbReference type="ARBA" id="ARBA00001946"/>
    </source>
</evidence>
<protein>
    <recommendedName>
        <fullName evidence="4">phosphoserine phosphatase</fullName>
        <ecNumber evidence="4">3.1.3.3</ecNumber>
    </recommendedName>
    <alternativeName>
        <fullName evidence="10">O-phosphoserine phosphohydrolase</fullName>
    </alternativeName>
</protein>
<dbReference type="CDD" id="cd07500">
    <property type="entry name" value="HAD_PSP"/>
    <property type="match status" value="1"/>
</dbReference>
<keyword evidence="8" id="KW-0460">Magnesium</keyword>
<evidence type="ECO:0000313" key="13">
    <source>
        <dbReference type="EMBL" id="RXG44401.1"/>
    </source>
</evidence>
<dbReference type="InterPro" id="IPR036412">
    <property type="entry name" value="HAD-like_sf"/>
</dbReference>
<dbReference type="SFLD" id="SFLDG01136">
    <property type="entry name" value="C1.6:_Phosphoserine_Phosphatas"/>
    <property type="match status" value="1"/>
</dbReference>
<keyword evidence="5" id="KW-0028">Amino-acid biosynthesis</keyword>
<dbReference type="SFLD" id="SFLDS00003">
    <property type="entry name" value="Haloacid_Dehalogenase"/>
    <property type="match status" value="1"/>
</dbReference>
<comment type="pathway">
    <text evidence="2">Amino-acid biosynthesis; L-serine biosynthesis; L-serine from 3-phospho-D-glycerate: step 3/3.</text>
</comment>
<dbReference type="PANTHER" id="PTHR43344:SF2">
    <property type="entry name" value="PHOSPHOSERINE PHOSPHATASE"/>
    <property type="match status" value="1"/>
</dbReference>
<dbReference type="Proteomes" id="UP000288725">
    <property type="component" value="Chromosome 4"/>
</dbReference>
<dbReference type="GO" id="GO:0036424">
    <property type="term" value="F:L-phosphoserine phosphatase activity"/>
    <property type="evidence" value="ECO:0007669"/>
    <property type="project" value="InterPro"/>
</dbReference>
<reference evidence="13 14" key="1">
    <citation type="submission" date="2018-12" db="EMBL/GenBank/DDBJ databases">
        <title>Genome of Verticillium dahliae isolate Getta Getta.</title>
        <authorList>
            <person name="Gardiner D.M."/>
        </authorList>
    </citation>
    <scope>NUCLEOTIDE SEQUENCE [LARGE SCALE GENOMIC DNA]</scope>
    <source>
        <strain evidence="13 14">Getta Getta</strain>
    </source>
</reference>
<proteinExistence type="inferred from homology"/>
<dbReference type="EMBL" id="RSDZ01000082">
    <property type="protein sequence ID" value="RXG44401.1"/>
    <property type="molecule type" value="Genomic_DNA"/>
</dbReference>
<dbReference type="Gene3D" id="3.40.50.1000">
    <property type="entry name" value="HAD superfamily/HAD-like"/>
    <property type="match status" value="1"/>
</dbReference>
<sequence length="569" mass="62591">MADRGKACQRLTRGLRSRGTIKRQVFGQTIHSKNPHKRWRNRRLDTGRRRRCARNTEPMLTKPFVTMTRIFPLYPVAKLISAMFIGPIWRLSATNSPRPQLTSAMRSSSFLREHQQYRPPHHPEGRFGIDTVVEDMGRTSVSPSRQLQAFNGIPSTENPPTIVESGINHAYSHPNCTPLAGSQTNRLIATLFYKGNEPRPSAANSGAASPPNAPSSVDPSASDSNIPANSAPTQNPDAFPLEPPAAESEQLDHLYGSYISPLCITSFLHLMSTFPLPQGETDLNSSHRCLDRQDSPRVVELTLSPAPSPSFLGLRDLRKHELIYRFEQEWGVDVALQPDTLWRRHPRLVVFDMDSTLITQEVIDLLAATITNPPDLAARVADITHRAMLGELEFDAAFRERVQLLAGLPASIFADLRKDLDVTNGVPKLIKALKRLGVKTAVLSGGFLPLTSWLAGELGIDHAHANEVVIDEATGRLTGEVKGTIVGKERKRDLLVQIAQQEGVDLSQVVAVGDGANDLLMMEAAGLGVAWNAKPRVQMEADARLNGDSLLDLLYMFGFSAEEIEALSS</sequence>
<evidence type="ECO:0000256" key="9">
    <source>
        <dbReference type="ARBA" id="ARBA00023299"/>
    </source>
</evidence>
<dbReference type="PANTHER" id="PTHR43344">
    <property type="entry name" value="PHOSPHOSERINE PHOSPHATASE"/>
    <property type="match status" value="1"/>
</dbReference>
<dbReference type="FunFam" id="3.40.50.1000:FF:000143">
    <property type="entry name" value="Phosphoserine phosphatase serb"/>
    <property type="match status" value="1"/>
</dbReference>
<comment type="cofactor">
    <cofactor evidence="1">
        <name>Mg(2+)</name>
        <dbReference type="ChEBI" id="CHEBI:18420"/>
    </cofactor>
</comment>
<evidence type="ECO:0000256" key="4">
    <source>
        <dbReference type="ARBA" id="ARBA00012640"/>
    </source>
</evidence>
<dbReference type="AlphaFoldDB" id="A0A444RT62"/>
<feature type="compositionally biased region" description="Low complexity" evidence="12">
    <location>
        <begin position="198"/>
        <end position="225"/>
    </location>
</feature>
<dbReference type="GO" id="GO:0000287">
    <property type="term" value="F:magnesium ion binding"/>
    <property type="evidence" value="ECO:0007669"/>
    <property type="project" value="TreeGrafter"/>
</dbReference>
<feature type="active site" description="Proton donor" evidence="11">
    <location>
        <position position="354"/>
    </location>
</feature>
<dbReference type="SFLD" id="SFLDG01129">
    <property type="entry name" value="C1.5:_HAD__Beta-PGM__Phosphata"/>
    <property type="match status" value="1"/>
</dbReference>
<accession>A0A444RT62</accession>
<dbReference type="SUPFAM" id="SSF56784">
    <property type="entry name" value="HAD-like"/>
    <property type="match status" value="1"/>
</dbReference>